<protein>
    <submittedName>
        <fullName evidence="1">Uncharacterized protein</fullName>
    </submittedName>
</protein>
<dbReference type="Proteomes" id="UP001235939">
    <property type="component" value="Chromosome X"/>
</dbReference>
<proteinExistence type="predicted"/>
<evidence type="ECO:0000313" key="1">
    <source>
        <dbReference type="EMBL" id="UYV85173.1"/>
    </source>
</evidence>
<evidence type="ECO:0000313" key="2">
    <source>
        <dbReference type="Proteomes" id="UP001235939"/>
    </source>
</evidence>
<keyword evidence="2" id="KW-1185">Reference proteome</keyword>
<sequence length="316" mass="35990">MNTTTAEVNTILKEAFSECFQQWRHCWEKCVESQGDYFEVRIECSKRVLMSTSPAISQIVTRWSSITTAFTLAIAWSVHLVEGLPEYGSLSTNVQPSLNRLYHSHSIVMESCLNLPNGFHLAVAQFLAKIDAVALLQLFHHFSYNENLTRALNTTSLICCFASTDAIDRQENSLMRMNVHGCLLQAHFTEIHQVFAKKKYLVNWRIPPKHNWYSGVDPGGALNLRNRQHQTTLTRFRTGHLKPLKIENNNKITCPKCSLVPAAPEHILACIRCTKQDLWERPLLVIKQLEEHGLMEFGKPLGPKLFLVAVVQPTPR</sequence>
<name>A0ABY6LVK1_9ARAC</name>
<organism evidence="1 2">
    <name type="scientific">Cordylochernes scorpioides</name>
    <dbReference type="NCBI Taxonomy" id="51811"/>
    <lineage>
        <taxon>Eukaryota</taxon>
        <taxon>Metazoa</taxon>
        <taxon>Ecdysozoa</taxon>
        <taxon>Arthropoda</taxon>
        <taxon>Chelicerata</taxon>
        <taxon>Arachnida</taxon>
        <taxon>Pseudoscorpiones</taxon>
        <taxon>Cheliferoidea</taxon>
        <taxon>Chernetidae</taxon>
        <taxon>Cordylochernes</taxon>
    </lineage>
</organism>
<reference evidence="1 2" key="1">
    <citation type="submission" date="2022-03" db="EMBL/GenBank/DDBJ databases">
        <title>A chromosomal length assembly of Cordylochernes scorpioides.</title>
        <authorList>
            <person name="Zeh D."/>
            <person name="Zeh J."/>
        </authorList>
    </citation>
    <scope>NUCLEOTIDE SEQUENCE [LARGE SCALE GENOMIC DNA]</scope>
    <source>
        <strain evidence="1">IN4F17</strain>
        <tissue evidence="1">Whole Body</tissue>
    </source>
</reference>
<dbReference type="EMBL" id="CP092886">
    <property type="protein sequence ID" value="UYV85173.1"/>
    <property type="molecule type" value="Genomic_DNA"/>
</dbReference>
<gene>
    <name evidence="1" type="ORF">LAZ67_X004806</name>
</gene>
<accession>A0ABY6LVK1</accession>